<dbReference type="EMBL" id="JRAK01000138">
    <property type="protein sequence ID" value="KGN84823.1"/>
    <property type="molecule type" value="Genomic_DNA"/>
</dbReference>
<sequence length="80" mass="9101">MKETRTKNDPIVVRVFRKNGARFFSFWRENFSLLAPKQKSLRAAFCGTISEIISAREPTGIEIKRPAIRGKFVPEDGNAC</sequence>
<name>A0A099WX30_9PORP</name>
<organism evidence="1 2">
    <name type="scientific">Porphyromonas gulae</name>
    <dbReference type="NCBI Taxonomy" id="111105"/>
    <lineage>
        <taxon>Bacteria</taxon>
        <taxon>Pseudomonadati</taxon>
        <taxon>Bacteroidota</taxon>
        <taxon>Bacteroidia</taxon>
        <taxon>Bacteroidales</taxon>
        <taxon>Porphyromonadaceae</taxon>
        <taxon>Porphyromonas</taxon>
    </lineage>
</organism>
<protein>
    <submittedName>
        <fullName evidence="1">Uncharacterized protein</fullName>
    </submittedName>
</protein>
<dbReference type="Proteomes" id="UP000030146">
    <property type="component" value="Unassembled WGS sequence"/>
</dbReference>
<proteinExistence type="predicted"/>
<accession>A0A099WX30</accession>
<evidence type="ECO:0000313" key="1">
    <source>
        <dbReference type="EMBL" id="KGN84823.1"/>
    </source>
</evidence>
<reference evidence="1 2" key="1">
    <citation type="submission" date="2014-08" db="EMBL/GenBank/DDBJ databases">
        <title>Porphyromonas gulae strain:COT-052_OH3439 Genome sequencing.</title>
        <authorList>
            <person name="Wallis C."/>
            <person name="Deusch O."/>
            <person name="O'Flynn C."/>
            <person name="Davis I."/>
            <person name="Jospin G."/>
            <person name="Darling A.E."/>
            <person name="Coil D.A."/>
            <person name="Alexiev A."/>
            <person name="Horsfall A."/>
            <person name="Kirkwood N."/>
            <person name="Harris S."/>
            <person name="Eisen J.A."/>
        </authorList>
    </citation>
    <scope>NUCLEOTIDE SEQUENCE [LARGE SCALE GENOMIC DNA]</scope>
    <source>
        <strain evidence="2">COT-052 OH3439</strain>
    </source>
</reference>
<keyword evidence="2" id="KW-1185">Reference proteome</keyword>
<dbReference type="AlphaFoldDB" id="A0A099WX30"/>
<comment type="caution">
    <text evidence="1">The sequence shown here is derived from an EMBL/GenBank/DDBJ whole genome shotgun (WGS) entry which is preliminary data.</text>
</comment>
<evidence type="ECO:0000313" key="2">
    <source>
        <dbReference type="Proteomes" id="UP000030146"/>
    </source>
</evidence>
<gene>
    <name evidence="1" type="ORF">HR15_10340</name>
</gene>